<dbReference type="EMBL" id="LR798401">
    <property type="protein sequence ID" value="CAB5229295.1"/>
    <property type="molecule type" value="Genomic_DNA"/>
</dbReference>
<evidence type="ECO:0000313" key="2">
    <source>
        <dbReference type="EMBL" id="CAB5229295.1"/>
    </source>
</evidence>
<accession>A0A6J5Q451</accession>
<name>A0A6J5Q451_9CAUD</name>
<gene>
    <name evidence="1" type="ORF">UFOVP1015_47</name>
    <name evidence="2" type="ORF">UFOVP1551_28</name>
</gene>
<proteinExistence type="predicted"/>
<organism evidence="1">
    <name type="scientific">uncultured Caudovirales phage</name>
    <dbReference type="NCBI Taxonomy" id="2100421"/>
    <lineage>
        <taxon>Viruses</taxon>
        <taxon>Duplodnaviria</taxon>
        <taxon>Heunggongvirae</taxon>
        <taxon>Uroviricota</taxon>
        <taxon>Caudoviricetes</taxon>
        <taxon>Peduoviridae</taxon>
        <taxon>Maltschvirus</taxon>
        <taxon>Maltschvirus maltsch</taxon>
    </lineage>
</organism>
<evidence type="ECO:0000313" key="1">
    <source>
        <dbReference type="EMBL" id="CAB4178182.1"/>
    </source>
</evidence>
<reference evidence="1" key="1">
    <citation type="submission" date="2020-05" db="EMBL/GenBank/DDBJ databases">
        <authorList>
            <person name="Chiriac C."/>
            <person name="Salcher M."/>
            <person name="Ghai R."/>
            <person name="Kavagutti S V."/>
        </authorList>
    </citation>
    <scope>NUCLEOTIDE SEQUENCE</scope>
</reference>
<dbReference type="EMBL" id="LR796962">
    <property type="protein sequence ID" value="CAB4178182.1"/>
    <property type="molecule type" value="Genomic_DNA"/>
</dbReference>
<protein>
    <submittedName>
        <fullName evidence="1">Uncharacterized protein</fullName>
    </submittedName>
</protein>
<sequence length="212" mass="23479">MIKVLKENEVEALGLEAFGQKDDGKGAFTAIPKFLSIVGEQIVTDLRENLRGHSASGELEPSIGFNIVDNGNGTYKFQILIAPYYTYLDKGVKGKNFTHTESRNSPYQYTNKYPPLAAISKWVGIKGIGMTVNATSKKGLTYKKGIKLKRDPLQQLLKTMQYMIYSRGVKGTGFYSSIVNKPMEEGIFKALAGFSDKVMVEVLDFTKQKANG</sequence>